<dbReference type="OrthoDB" id="2213423at2"/>
<dbReference type="Proteomes" id="UP000285820">
    <property type="component" value="Unassembled WGS sequence"/>
</dbReference>
<dbReference type="Pfam" id="PF00975">
    <property type="entry name" value="Thioesterase"/>
    <property type="match status" value="1"/>
</dbReference>
<gene>
    <name evidence="4" type="ORF">DWY29_07660</name>
    <name evidence="3" type="ORF">RIL183_18921</name>
</gene>
<dbReference type="Gene3D" id="3.40.50.1820">
    <property type="entry name" value="alpha/beta hydrolase"/>
    <property type="match status" value="1"/>
</dbReference>
<organism evidence="3 5">
    <name type="scientific">Roseburia inulinivorans</name>
    <dbReference type="NCBI Taxonomy" id="360807"/>
    <lineage>
        <taxon>Bacteria</taxon>
        <taxon>Bacillati</taxon>
        <taxon>Bacillota</taxon>
        <taxon>Clostridia</taxon>
        <taxon>Lachnospirales</taxon>
        <taxon>Lachnospiraceae</taxon>
        <taxon>Roseburia</taxon>
    </lineage>
</organism>
<dbReference type="SUPFAM" id="SSF53474">
    <property type="entry name" value="alpha/beta-Hydrolases"/>
    <property type="match status" value="1"/>
</dbReference>
<accession>A0A0M6WJ12</accession>
<sequence length="237" mass="27326">MSKKLITFPCAGGSANNFNKIIKNLDCKIYSMEYSGHWTRYEERAYDSMEDCIESLYSEIEEIVTETDEIFLLGHSMGAIVAYEIAVRLLEHGFIVKTLFLLACMPPDEMDYQKITFENNDGIKKFLNEIRQIPLKVLDSEFFEEELLPSIRNDFSILSNYETMPKLSEKINARIICISGVHDPLVQRMSGWQRYTSNICSCVECEGAHFFLDDSLNISKINIVISRQLSVDLEWNV</sequence>
<feature type="domain" description="Thioesterase" evidence="2">
    <location>
        <begin position="4"/>
        <end position="212"/>
    </location>
</feature>
<evidence type="ECO:0000256" key="1">
    <source>
        <dbReference type="ARBA" id="ARBA00007169"/>
    </source>
</evidence>
<dbReference type="RefSeq" id="WP_021923211.1">
    <property type="nucleotide sequence ID" value="NZ_CVRS01000064.1"/>
</dbReference>
<reference evidence="4 6" key="3">
    <citation type="submission" date="2018-08" db="EMBL/GenBank/DDBJ databases">
        <title>A genome reference for cultivated species of the human gut microbiota.</title>
        <authorList>
            <person name="Zou Y."/>
            <person name="Xue W."/>
            <person name="Luo G."/>
        </authorList>
    </citation>
    <scope>NUCLEOTIDE SEQUENCE [LARGE SCALE GENOMIC DNA]</scope>
    <source>
        <strain evidence="4 6">AF24-4</strain>
    </source>
</reference>
<evidence type="ECO:0000313" key="4">
    <source>
        <dbReference type="EMBL" id="RGR68746.1"/>
    </source>
</evidence>
<keyword evidence="5" id="KW-1185">Reference proteome</keyword>
<comment type="similarity">
    <text evidence="1">Belongs to the thioesterase family.</text>
</comment>
<dbReference type="AlphaFoldDB" id="A0A0M6WJ12"/>
<dbReference type="PANTHER" id="PTHR11487:SF0">
    <property type="entry name" value="S-ACYL FATTY ACID SYNTHASE THIOESTERASE, MEDIUM CHAIN"/>
    <property type="match status" value="1"/>
</dbReference>
<proteinExistence type="inferred from homology"/>
<reference evidence="5" key="2">
    <citation type="submission" date="2015-05" db="EMBL/GenBank/DDBJ databases">
        <authorList>
            <consortium name="Pathogen Informatics"/>
        </authorList>
    </citation>
    <scope>NUCLEOTIDE SEQUENCE [LARGE SCALE GENOMIC DNA]</scope>
    <source>
        <strain evidence="5">L1-83</strain>
    </source>
</reference>
<protein>
    <submittedName>
        <fullName evidence="4">Thioesterase</fullName>
    </submittedName>
</protein>
<evidence type="ECO:0000313" key="5">
    <source>
        <dbReference type="Proteomes" id="UP000049828"/>
    </source>
</evidence>
<dbReference type="InterPro" id="IPR012223">
    <property type="entry name" value="TEII"/>
</dbReference>
<dbReference type="InterPro" id="IPR001031">
    <property type="entry name" value="Thioesterase"/>
</dbReference>
<dbReference type="PANTHER" id="PTHR11487">
    <property type="entry name" value="THIOESTERASE"/>
    <property type="match status" value="1"/>
</dbReference>
<dbReference type="GO" id="GO:0008610">
    <property type="term" value="P:lipid biosynthetic process"/>
    <property type="evidence" value="ECO:0007669"/>
    <property type="project" value="TreeGrafter"/>
</dbReference>
<name>A0A0M6WJ12_9FIRM</name>
<evidence type="ECO:0000313" key="3">
    <source>
        <dbReference type="EMBL" id="CRL36300.1"/>
    </source>
</evidence>
<dbReference type="Proteomes" id="UP000049828">
    <property type="component" value="Unassembled WGS sequence"/>
</dbReference>
<reference evidence="3" key="1">
    <citation type="submission" date="2015-05" db="EMBL/GenBank/DDBJ databases">
        <authorList>
            <person name="Wang D.B."/>
            <person name="Wang M."/>
        </authorList>
    </citation>
    <scope>NUCLEOTIDE SEQUENCE [LARGE SCALE GENOMIC DNA]</scope>
    <source>
        <strain evidence="3">L1-83</strain>
    </source>
</reference>
<dbReference type="EMBL" id="QRUN01000008">
    <property type="protein sequence ID" value="RGR68746.1"/>
    <property type="molecule type" value="Genomic_DNA"/>
</dbReference>
<evidence type="ECO:0000259" key="2">
    <source>
        <dbReference type="Pfam" id="PF00975"/>
    </source>
</evidence>
<evidence type="ECO:0000313" key="6">
    <source>
        <dbReference type="Proteomes" id="UP000285820"/>
    </source>
</evidence>
<dbReference type="EMBL" id="CVRS01000064">
    <property type="protein sequence ID" value="CRL36300.1"/>
    <property type="molecule type" value="Genomic_DNA"/>
</dbReference>
<dbReference type="InterPro" id="IPR029058">
    <property type="entry name" value="AB_hydrolase_fold"/>
</dbReference>